<dbReference type="PIRSF" id="PIRSF005962">
    <property type="entry name" value="Pept_M20D_amidohydro"/>
    <property type="match status" value="1"/>
</dbReference>
<dbReference type="EMBL" id="LMAR01000030">
    <property type="protein sequence ID" value="KQK31034.1"/>
    <property type="molecule type" value="Genomic_DNA"/>
</dbReference>
<keyword evidence="1 4" id="KW-0378">Hydrolase</keyword>
<dbReference type="Gene3D" id="3.40.630.10">
    <property type="entry name" value="Zn peptidases"/>
    <property type="match status" value="1"/>
</dbReference>
<dbReference type="InterPro" id="IPR002933">
    <property type="entry name" value="Peptidase_M20"/>
</dbReference>
<dbReference type="Pfam" id="PF07687">
    <property type="entry name" value="M20_dimer"/>
    <property type="match status" value="1"/>
</dbReference>
<name>A0A0Q3T034_9HYPH</name>
<evidence type="ECO:0000256" key="1">
    <source>
        <dbReference type="ARBA" id="ARBA00022801"/>
    </source>
</evidence>
<dbReference type="SUPFAM" id="SSF53187">
    <property type="entry name" value="Zn-dependent exopeptidases"/>
    <property type="match status" value="1"/>
</dbReference>
<accession>A0A0Q3T034</accession>
<evidence type="ECO:0000313" key="4">
    <source>
        <dbReference type="EMBL" id="KQK31034.1"/>
    </source>
</evidence>
<dbReference type="InterPro" id="IPR011650">
    <property type="entry name" value="Peptidase_M20_dimer"/>
</dbReference>
<dbReference type="SUPFAM" id="SSF55031">
    <property type="entry name" value="Bacterial exopeptidase dimerisation domain"/>
    <property type="match status" value="1"/>
</dbReference>
<feature type="binding site" evidence="2">
    <location>
        <position position="139"/>
    </location>
    <ligand>
        <name>Mn(2+)</name>
        <dbReference type="ChEBI" id="CHEBI:29035"/>
        <label>2</label>
    </ligand>
</feature>
<keyword evidence="2" id="KW-0464">Manganese</keyword>
<dbReference type="NCBIfam" id="TIGR01891">
    <property type="entry name" value="amidohydrolases"/>
    <property type="match status" value="1"/>
</dbReference>
<dbReference type="InterPro" id="IPR036264">
    <property type="entry name" value="Bact_exopeptidase_dim_dom"/>
</dbReference>
<dbReference type="Pfam" id="PF01546">
    <property type="entry name" value="Peptidase_M20"/>
    <property type="match status" value="1"/>
</dbReference>
<reference evidence="4 5" key="1">
    <citation type="submission" date="2015-10" db="EMBL/GenBank/DDBJ databases">
        <title>Draft genome of Bosea thiooxidans.</title>
        <authorList>
            <person name="Wang X."/>
        </authorList>
    </citation>
    <scope>NUCLEOTIDE SEQUENCE [LARGE SCALE GENOMIC DNA]</scope>
    <source>
        <strain evidence="4 5">CGMCC 9174</strain>
    </source>
</reference>
<dbReference type="STRING" id="53254.SAMN05660750_04321"/>
<protein>
    <submittedName>
        <fullName evidence="4">Amidohydrolase</fullName>
    </submittedName>
</protein>
<dbReference type="AlphaFoldDB" id="A0A0Q3T034"/>
<feature type="binding site" evidence="2">
    <location>
        <position position="361"/>
    </location>
    <ligand>
        <name>Mn(2+)</name>
        <dbReference type="ChEBI" id="CHEBI:29035"/>
        <label>2</label>
    </ligand>
</feature>
<feature type="binding site" evidence="2">
    <location>
        <position position="104"/>
    </location>
    <ligand>
        <name>Mn(2+)</name>
        <dbReference type="ChEBI" id="CHEBI:29035"/>
        <label>2</label>
    </ligand>
</feature>
<dbReference type="Proteomes" id="UP000051562">
    <property type="component" value="Unassembled WGS sequence"/>
</dbReference>
<organism evidence="4 5">
    <name type="scientific">Bosea thiooxidans</name>
    <dbReference type="NCBI Taxonomy" id="53254"/>
    <lineage>
        <taxon>Bacteria</taxon>
        <taxon>Pseudomonadati</taxon>
        <taxon>Pseudomonadota</taxon>
        <taxon>Alphaproteobacteria</taxon>
        <taxon>Hyphomicrobiales</taxon>
        <taxon>Boseaceae</taxon>
        <taxon>Bosea</taxon>
    </lineage>
</organism>
<dbReference type="RefSeq" id="WP_055727675.1">
    <property type="nucleotide sequence ID" value="NZ_LMAR01000030.1"/>
</dbReference>
<dbReference type="GO" id="GO:0050118">
    <property type="term" value="F:N-acetyldiaminopimelate deacetylase activity"/>
    <property type="evidence" value="ECO:0007669"/>
    <property type="project" value="UniProtKB-ARBA"/>
</dbReference>
<dbReference type="FunFam" id="3.30.70.360:FF:000001">
    <property type="entry name" value="N-acetyldiaminopimelate deacetylase"/>
    <property type="match status" value="1"/>
</dbReference>
<gene>
    <name evidence="4" type="ORF">ARD30_11185</name>
</gene>
<feature type="binding site" evidence="2">
    <location>
        <position position="165"/>
    </location>
    <ligand>
        <name>Mn(2+)</name>
        <dbReference type="ChEBI" id="CHEBI:29035"/>
        <label>2</label>
    </ligand>
</feature>
<comment type="cofactor">
    <cofactor evidence="2">
        <name>Mn(2+)</name>
        <dbReference type="ChEBI" id="CHEBI:29035"/>
    </cofactor>
    <text evidence="2">The Mn(2+) ion enhances activity.</text>
</comment>
<dbReference type="PANTHER" id="PTHR11014:SF63">
    <property type="entry name" value="METALLOPEPTIDASE, PUTATIVE (AFU_ORTHOLOGUE AFUA_6G09600)-RELATED"/>
    <property type="match status" value="1"/>
</dbReference>
<evidence type="ECO:0000313" key="5">
    <source>
        <dbReference type="Proteomes" id="UP000051562"/>
    </source>
</evidence>
<dbReference type="GO" id="GO:0019877">
    <property type="term" value="P:diaminopimelate biosynthetic process"/>
    <property type="evidence" value="ECO:0007669"/>
    <property type="project" value="UniProtKB-ARBA"/>
</dbReference>
<evidence type="ECO:0000259" key="3">
    <source>
        <dbReference type="Pfam" id="PF07687"/>
    </source>
</evidence>
<proteinExistence type="predicted"/>
<evidence type="ECO:0000256" key="2">
    <source>
        <dbReference type="PIRSR" id="PIRSR005962-1"/>
    </source>
</evidence>
<keyword evidence="5" id="KW-1185">Reference proteome</keyword>
<feature type="binding site" evidence="2">
    <location>
        <position position="106"/>
    </location>
    <ligand>
        <name>Mn(2+)</name>
        <dbReference type="ChEBI" id="CHEBI:29035"/>
        <label>2</label>
    </ligand>
</feature>
<comment type="caution">
    <text evidence="4">The sequence shown here is derived from an EMBL/GenBank/DDBJ whole genome shotgun (WGS) entry which is preliminary data.</text>
</comment>
<feature type="domain" description="Peptidase M20 dimerisation" evidence="3">
    <location>
        <begin position="189"/>
        <end position="282"/>
    </location>
</feature>
<sequence>MNAKALALDSKKLSRQLVEWRRHLHAHPELSGEEAGTSSFVAEKLEEIGVPFIANVGGYGIVASLSREGSDRSVGLRADMDALPILEATNLPYASRTPGVMHACGHDGHTVCLLGAAAILAADASWAGTVRFVFQPAEEAGTGARAMLADGLLDRFPVDRFFAFHNWPGVQAGTVAVRPGIMMATTGRIRITLRGEAAHAAMPHRARDPLHAAAQLIIAAQSIVSREIDAQDSAVISICVMNAGSAINQIPDEVTLGGIMRLHRPELREHIEASLRRVCEGIAEAFAVEVDCQIERGSQACINTDEGAEIAQQAAVEAGFDIDPAPTPSMGGEDFSAMLSARGGALAWIGNGPATGGRGLHSPHYDFNDDILPVGALWLANVARLSLSH</sequence>
<dbReference type="InterPro" id="IPR017439">
    <property type="entry name" value="Amidohydrolase"/>
</dbReference>
<keyword evidence="2" id="KW-0479">Metal-binding</keyword>
<dbReference type="GO" id="GO:0046872">
    <property type="term" value="F:metal ion binding"/>
    <property type="evidence" value="ECO:0007669"/>
    <property type="project" value="UniProtKB-KW"/>
</dbReference>
<dbReference type="PANTHER" id="PTHR11014">
    <property type="entry name" value="PEPTIDASE M20 FAMILY MEMBER"/>
    <property type="match status" value="1"/>
</dbReference>
<dbReference type="Gene3D" id="3.30.70.360">
    <property type="match status" value="1"/>
</dbReference>